<dbReference type="InterPro" id="IPR003439">
    <property type="entry name" value="ABC_transporter-like_ATP-bd"/>
</dbReference>
<dbReference type="Pfam" id="PF00005">
    <property type="entry name" value="ABC_tran"/>
    <property type="match status" value="1"/>
</dbReference>
<protein>
    <submittedName>
        <fullName evidence="4">ABC-type multidrug transport system, ATPase component</fullName>
    </submittedName>
</protein>
<comment type="caution">
    <text evidence="4">The sequence shown here is derived from an EMBL/GenBank/DDBJ whole genome shotgun (WGS) entry which is preliminary data.</text>
</comment>
<dbReference type="CDD" id="cd03230">
    <property type="entry name" value="ABC_DR_subfamily_A"/>
    <property type="match status" value="1"/>
</dbReference>
<gene>
    <name evidence="4" type="ORF">B2A_15383</name>
</gene>
<keyword evidence="1" id="KW-0547">Nucleotide-binding</keyword>
<dbReference type="SMART" id="SM00382">
    <property type="entry name" value="AAA"/>
    <property type="match status" value="1"/>
</dbReference>
<proteinExistence type="predicted"/>
<name>T0Y226_9ZZZZ</name>
<organism evidence="4">
    <name type="scientific">mine drainage metagenome</name>
    <dbReference type="NCBI Taxonomy" id="410659"/>
    <lineage>
        <taxon>unclassified sequences</taxon>
        <taxon>metagenomes</taxon>
        <taxon>ecological metagenomes</taxon>
    </lineage>
</organism>
<dbReference type="PANTHER" id="PTHR43038:SF3">
    <property type="entry name" value="ABC TRANSPORTER G FAMILY MEMBER 20 ISOFORM X1"/>
    <property type="match status" value="1"/>
</dbReference>
<keyword evidence="2" id="KW-0067">ATP-binding</keyword>
<dbReference type="PANTHER" id="PTHR43038">
    <property type="entry name" value="ATP-BINDING CASSETTE, SUB-FAMILY H, MEMBER 1"/>
    <property type="match status" value="1"/>
</dbReference>
<feature type="domain" description="ABC transporter" evidence="3">
    <location>
        <begin position="13"/>
        <end position="246"/>
    </location>
</feature>
<dbReference type="Gene3D" id="3.40.50.300">
    <property type="entry name" value="P-loop containing nucleotide triphosphate hydrolases"/>
    <property type="match status" value="1"/>
</dbReference>
<evidence type="ECO:0000256" key="2">
    <source>
        <dbReference type="ARBA" id="ARBA00022840"/>
    </source>
</evidence>
<sequence length="263" mass="28568">MSVRTDTVEAPALVLEAVHKRFRQGKQRIEAIKGLSVQVRSGRIIGLLGPDGAGKTTLMRLAAALLLPDAGQVRVLGRDSRHEAAAIQRDIGYMPQRFGLYEDLSVQENLALYADLQGLDAAQRSMRFEELLRLTALGPFGKRRAGDLSGGMKQKLGLACTLLRTPRLLLLDEPTVGVDPISRRELWSIIKAMRAQGVTVLVSTAYLDEAELCDDIVLLHEGELLAQQPPPHFMPHWSGIATACGIPRCGAGSCRRSCAAARA</sequence>
<reference evidence="4" key="1">
    <citation type="submission" date="2013-08" db="EMBL/GenBank/DDBJ databases">
        <authorList>
            <person name="Mendez C."/>
            <person name="Richter M."/>
            <person name="Ferrer M."/>
            <person name="Sanchez J."/>
        </authorList>
    </citation>
    <scope>NUCLEOTIDE SEQUENCE</scope>
</reference>
<accession>T0Y226</accession>
<dbReference type="EMBL" id="AUZZ01011198">
    <property type="protein sequence ID" value="EQD27063.1"/>
    <property type="molecule type" value="Genomic_DNA"/>
</dbReference>
<evidence type="ECO:0000259" key="3">
    <source>
        <dbReference type="PROSITE" id="PS50893"/>
    </source>
</evidence>
<dbReference type="InterPro" id="IPR027417">
    <property type="entry name" value="P-loop_NTPase"/>
</dbReference>
<reference evidence="4" key="2">
    <citation type="journal article" date="2014" name="ISME J.">
        <title>Microbial stratification in low pH oxic and suboxic macroscopic growths along an acid mine drainage.</title>
        <authorList>
            <person name="Mendez-Garcia C."/>
            <person name="Mesa V."/>
            <person name="Sprenger R.R."/>
            <person name="Richter M."/>
            <person name="Diez M.S."/>
            <person name="Solano J."/>
            <person name="Bargiela R."/>
            <person name="Golyshina O.V."/>
            <person name="Manteca A."/>
            <person name="Ramos J.L."/>
            <person name="Gallego J.R."/>
            <person name="Llorente I."/>
            <person name="Martins Dos Santos V.A."/>
            <person name="Jensen O.N."/>
            <person name="Pelaez A.I."/>
            <person name="Sanchez J."/>
            <person name="Ferrer M."/>
        </authorList>
    </citation>
    <scope>NUCLEOTIDE SEQUENCE</scope>
</reference>
<dbReference type="GO" id="GO:0016887">
    <property type="term" value="F:ATP hydrolysis activity"/>
    <property type="evidence" value="ECO:0007669"/>
    <property type="project" value="InterPro"/>
</dbReference>
<evidence type="ECO:0000313" key="4">
    <source>
        <dbReference type="EMBL" id="EQD27063.1"/>
    </source>
</evidence>
<dbReference type="SUPFAM" id="SSF52540">
    <property type="entry name" value="P-loop containing nucleoside triphosphate hydrolases"/>
    <property type="match status" value="1"/>
</dbReference>
<dbReference type="InterPro" id="IPR017871">
    <property type="entry name" value="ABC_transporter-like_CS"/>
</dbReference>
<dbReference type="PROSITE" id="PS00211">
    <property type="entry name" value="ABC_TRANSPORTER_1"/>
    <property type="match status" value="1"/>
</dbReference>
<dbReference type="PROSITE" id="PS50893">
    <property type="entry name" value="ABC_TRANSPORTER_2"/>
    <property type="match status" value="1"/>
</dbReference>
<evidence type="ECO:0000256" key="1">
    <source>
        <dbReference type="ARBA" id="ARBA00022741"/>
    </source>
</evidence>
<dbReference type="InterPro" id="IPR003593">
    <property type="entry name" value="AAA+_ATPase"/>
</dbReference>
<dbReference type="GO" id="GO:0005524">
    <property type="term" value="F:ATP binding"/>
    <property type="evidence" value="ECO:0007669"/>
    <property type="project" value="UniProtKB-KW"/>
</dbReference>
<dbReference type="AlphaFoldDB" id="T0Y226"/>